<name>A0ABT1L7I3_9HYPH</name>
<dbReference type="RefSeq" id="WP_254738394.1">
    <property type="nucleotide sequence ID" value="NZ_JANCLU010000002.1"/>
</dbReference>
<sequence length="164" mass="17859">MRSPVPGLVRSLKALDGILRKGEDFCLANSLDTRELLDARVAPTMKPLTHQIRLACDHAATAVARLSGRDAVTVDGAYETFGDLYASIAAAQVIIESLPTEDVGAFEQCTLRLALDDRTVVCTGYDYLMQYAIPNFYFSVTTAYIILRGKGVPLGKNDFLGPWA</sequence>
<dbReference type="InterPro" id="IPR034660">
    <property type="entry name" value="DinB/YfiT-like"/>
</dbReference>
<evidence type="ECO:0000313" key="1">
    <source>
        <dbReference type="EMBL" id="MCP8937420.1"/>
    </source>
</evidence>
<dbReference type="PANTHER" id="PTHR36922:SF1">
    <property type="entry name" value="DUF1993 DOMAIN-CONTAINING PROTEIN"/>
    <property type="match status" value="1"/>
</dbReference>
<dbReference type="InterPro" id="IPR018531">
    <property type="entry name" value="DUF1993"/>
</dbReference>
<reference evidence="1 2" key="1">
    <citation type="submission" date="2022-07" db="EMBL/GenBank/DDBJ databases">
        <authorList>
            <person name="Li W.-J."/>
            <person name="Deng Q.-Q."/>
        </authorList>
    </citation>
    <scope>NUCLEOTIDE SEQUENCE [LARGE SCALE GENOMIC DNA]</scope>
    <source>
        <strain evidence="1 2">SYSU M60028</strain>
    </source>
</reference>
<organism evidence="1 2">
    <name type="scientific">Alsobacter ponti</name>
    <dbReference type="NCBI Taxonomy" id="2962936"/>
    <lineage>
        <taxon>Bacteria</taxon>
        <taxon>Pseudomonadati</taxon>
        <taxon>Pseudomonadota</taxon>
        <taxon>Alphaproteobacteria</taxon>
        <taxon>Hyphomicrobiales</taxon>
        <taxon>Alsobacteraceae</taxon>
        <taxon>Alsobacter</taxon>
    </lineage>
</organism>
<dbReference type="Gene3D" id="1.20.120.450">
    <property type="entry name" value="dinb family like domain"/>
    <property type="match status" value="1"/>
</dbReference>
<dbReference type="Proteomes" id="UP001205890">
    <property type="component" value="Unassembled WGS sequence"/>
</dbReference>
<dbReference type="Pfam" id="PF09351">
    <property type="entry name" value="DUF1993"/>
    <property type="match status" value="1"/>
</dbReference>
<dbReference type="SUPFAM" id="SSF109854">
    <property type="entry name" value="DinB/YfiT-like putative metalloenzymes"/>
    <property type="match status" value="1"/>
</dbReference>
<proteinExistence type="predicted"/>
<keyword evidence="2" id="KW-1185">Reference proteome</keyword>
<gene>
    <name evidence="1" type="ORF">NK718_02740</name>
</gene>
<dbReference type="EMBL" id="JANCLU010000002">
    <property type="protein sequence ID" value="MCP8937420.1"/>
    <property type="molecule type" value="Genomic_DNA"/>
</dbReference>
<evidence type="ECO:0000313" key="2">
    <source>
        <dbReference type="Proteomes" id="UP001205890"/>
    </source>
</evidence>
<dbReference type="PANTHER" id="PTHR36922">
    <property type="entry name" value="BLL2446 PROTEIN"/>
    <property type="match status" value="1"/>
</dbReference>
<protein>
    <submittedName>
        <fullName evidence="1">DUF1993 domain-containing protein</fullName>
    </submittedName>
</protein>
<comment type="caution">
    <text evidence="1">The sequence shown here is derived from an EMBL/GenBank/DDBJ whole genome shotgun (WGS) entry which is preliminary data.</text>
</comment>
<accession>A0ABT1L7I3</accession>